<evidence type="ECO:0000313" key="1">
    <source>
        <dbReference type="EMBL" id="SAL00498.1"/>
    </source>
</evidence>
<accession>A0A158E0Y4</accession>
<dbReference type="EMBL" id="FCOI02000097">
    <property type="protein sequence ID" value="SAL00498.1"/>
    <property type="molecule type" value="Genomic_DNA"/>
</dbReference>
<evidence type="ECO:0000313" key="2">
    <source>
        <dbReference type="Proteomes" id="UP000054624"/>
    </source>
</evidence>
<dbReference type="AlphaFoldDB" id="A0A158E0Y4"/>
<name>A0A158E0Y4_9BURK</name>
<reference evidence="2" key="1">
    <citation type="submission" date="2016-01" db="EMBL/GenBank/DDBJ databases">
        <authorList>
            <person name="Peeters Charlotte."/>
        </authorList>
    </citation>
    <scope>NUCLEOTIDE SEQUENCE [LARGE SCALE GENOMIC DNA]</scope>
</reference>
<keyword evidence="2" id="KW-1185">Reference proteome</keyword>
<organism evidence="1 2">
    <name type="scientific">Caballeronia temeraria</name>
    <dbReference type="NCBI Taxonomy" id="1777137"/>
    <lineage>
        <taxon>Bacteria</taxon>
        <taxon>Pseudomonadati</taxon>
        <taxon>Pseudomonadota</taxon>
        <taxon>Betaproteobacteria</taxon>
        <taxon>Burkholderiales</taxon>
        <taxon>Burkholderiaceae</taxon>
        <taxon>Caballeronia</taxon>
    </lineage>
</organism>
<gene>
    <name evidence="1" type="ORF">AWB76_07859</name>
</gene>
<sequence length="202" mass="22801">MVEPLRNDFSRQNSSRTTWPLRRMSWSGTAPMRALMCAEMIDRSGADALTRLLCEWTPRAEVLSSVATLALKRCQDGSDAQGTQTQHFPTAPKQSRRRWIFTLVDHAFEAEVAWSLWRLSITYGFDDTRSKRRALRHAAIAGWICGTCTDGGVPDGFSRSCQLEFAFERGRAIYAVDEKRQSTVRDPRTTPLGVRLSKVESA</sequence>
<proteinExistence type="predicted"/>
<dbReference type="Proteomes" id="UP000054624">
    <property type="component" value="Unassembled WGS sequence"/>
</dbReference>
<protein>
    <submittedName>
        <fullName evidence="1">Uncharacterized protein</fullName>
    </submittedName>
</protein>